<accession>S0G588</accession>
<evidence type="ECO:0000313" key="3">
    <source>
        <dbReference type="Proteomes" id="UP000014216"/>
    </source>
</evidence>
<gene>
    <name evidence="2" type="ORF">Dpo_1c01350</name>
</gene>
<dbReference type="OrthoDB" id="5430956at2"/>
<evidence type="ECO:0000259" key="1">
    <source>
        <dbReference type="Pfam" id="PF13588"/>
    </source>
</evidence>
<dbReference type="RefSeq" id="WP_006963627.1">
    <property type="nucleotide sequence ID" value="NZ_APJX01000001.1"/>
</dbReference>
<dbReference type="InterPro" id="IPR029464">
    <property type="entry name" value="HSDR_N"/>
</dbReference>
<dbReference type="AlphaFoldDB" id="S0G588"/>
<dbReference type="EMBL" id="APJX01000001">
    <property type="protein sequence ID" value="EMS81004.1"/>
    <property type="molecule type" value="Genomic_DNA"/>
</dbReference>
<reference evidence="2 3" key="1">
    <citation type="journal article" date="2013" name="Genome Announc.">
        <title>Draft Genome Sequence of Desulfotignum phosphitoxidans DSM 13687 Strain FiPS-3.</title>
        <authorList>
            <person name="Poehlein A."/>
            <person name="Daniel R."/>
            <person name="Simeonova D.D."/>
        </authorList>
    </citation>
    <scope>NUCLEOTIDE SEQUENCE [LARGE SCALE GENOMIC DNA]</scope>
    <source>
        <strain evidence="2 3">DSM 13687</strain>
    </source>
</reference>
<name>S0G588_9BACT</name>
<dbReference type="Pfam" id="PF13588">
    <property type="entry name" value="HSDR_N_2"/>
    <property type="match status" value="1"/>
</dbReference>
<feature type="domain" description="Type I restriction enzyme R protein N-terminal" evidence="1">
    <location>
        <begin position="21"/>
        <end position="132"/>
    </location>
</feature>
<protein>
    <recommendedName>
        <fullName evidence="1">Type I restriction enzyme R protein N-terminal domain-containing protein</fullName>
    </recommendedName>
</protein>
<sequence>MTVTQLITDYITGNEINLVGPEISRQNFEKFLVETNGYKKQEIHVNEPLTVQFKGEDYISCIDLVVCVEDRAVMAVTCVAGSIGSYEREILAGARLVRNYQIPFAVSTDAKDAVVMDTRSGKTLGKGLAAVPSREQMEKKLPDLVFEPLDENRKEREMIIYRSFNMEKINR</sequence>
<comment type="caution">
    <text evidence="2">The sequence shown here is derived from an EMBL/GenBank/DDBJ whole genome shotgun (WGS) entry which is preliminary data.</text>
</comment>
<proteinExistence type="predicted"/>
<keyword evidence="3" id="KW-1185">Reference proteome</keyword>
<organism evidence="2 3">
    <name type="scientific">Desulfotignum phosphitoxidans DSM 13687</name>
    <dbReference type="NCBI Taxonomy" id="1286635"/>
    <lineage>
        <taxon>Bacteria</taxon>
        <taxon>Pseudomonadati</taxon>
        <taxon>Thermodesulfobacteriota</taxon>
        <taxon>Desulfobacteria</taxon>
        <taxon>Desulfobacterales</taxon>
        <taxon>Desulfobacteraceae</taxon>
        <taxon>Desulfotignum</taxon>
    </lineage>
</organism>
<evidence type="ECO:0000313" key="2">
    <source>
        <dbReference type="EMBL" id="EMS81004.1"/>
    </source>
</evidence>
<dbReference type="Proteomes" id="UP000014216">
    <property type="component" value="Unassembled WGS sequence"/>
</dbReference>